<evidence type="ECO:0000313" key="1">
    <source>
        <dbReference type="EMBL" id="MFC4353046.1"/>
    </source>
</evidence>
<reference evidence="2" key="1">
    <citation type="journal article" date="2019" name="Int. J. Syst. Evol. Microbiol.">
        <title>The Global Catalogue of Microorganisms (GCM) 10K type strain sequencing project: providing services to taxonomists for standard genome sequencing and annotation.</title>
        <authorList>
            <consortium name="The Broad Institute Genomics Platform"/>
            <consortium name="The Broad Institute Genome Sequencing Center for Infectious Disease"/>
            <person name="Wu L."/>
            <person name="Ma J."/>
        </authorList>
    </citation>
    <scope>NUCLEOTIDE SEQUENCE [LARGE SCALE GENOMIC DNA]</scope>
    <source>
        <strain evidence="2">CECT 8472</strain>
    </source>
</reference>
<gene>
    <name evidence="1" type="ORF">ACFOW6_15970</name>
</gene>
<organism evidence="1 2">
    <name type="scientific">Fodinicurvata halophila</name>
    <dbReference type="NCBI Taxonomy" id="1419723"/>
    <lineage>
        <taxon>Bacteria</taxon>
        <taxon>Pseudomonadati</taxon>
        <taxon>Pseudomonadota</taxon>
        <taxon>Alphaproteobacteria</taxon>
        <taxon>Rhodospirillales</taxon>
        <taxon>Rhodovibrionaceae</taxon>
        <taxon>Fodinicurvata</taxon>
    </lineage>
</organism>
<comment type="caution">
    <text evidence="1">The sequence shown here is derived from an EMBL/GenBank/DDBJ whole genome shotgun (WGS) entry which is preliminary data.</text>
</comment>
<proteinExistence type="predicted"/>
<dbReference type="RefSeq" id="WP_382423420.1">
    <property type="nucleotide sequence ID" value="NZ_JBHSCW010000010.1"/>
</dbReference>
<accession>A0ABV8UP44</accession>
<evidence type="ECO:0000313" key="2">
    <source>
        <dbReference type="Proteomes" id="UP001595799"/>
    </source>
</evidence>
<dbReference type="Proteomes" id="UP001595799">
    <property type="component" value="Unassembled WGS sequence"/>
</dbReference>
<protein>
    <submittedName>
        <fullName evidence="1">Phage tail assembly chaperone</fullName>
    </submittedName>
</protein>
<sequence length="60" mass="6290">MALAFGRLGLTPETFWAMTPCEFTALLEGRGLLTPTNGGLSREELECLVALLGESASGSC</sequence>
<dbReference type="InterPro" id="IPR019056">
    <property type="entry name" value="Phage_TAC_6"/>
</dbReference>
<dbReference type="EMBL" id="JBHSCW010000010">
    <property type="protein sequence ID" value="MFC4353046.1"/>
    <property type="molecule type" value="Genomic_DNA"/>
</dbReference>
<keyword evidence="2" id="KW-1185">Reference proteome</keyword>
<name>A0ABV8UP44_9PROT</name>
<dbReference type="Pfam" id="PF09550">
    <property type="entry name" value="Phage_TAC_6"/>
    <property type="match status" value="1"/>
</dbReference>